<keyword evidence="5" id="KW-1185">Reference proteome</keyword>
<dbReference type="InterPro" id="IPR051767">
    <property type="entry name" value="Nucleoporin_NUP42"/>
</dbReference>
<evidence type="ECO:0000313" key="4">
    <source>
        <dbReference type="EMBL" id="KDQ15489.1"/>
    </source>
</evidence>
<dbReference type="GO" id="GO:0005634">
    <property type="term" value="C:nucleus"/>
    <property type="evidence" value="ECO:0007669"/>
    <property type="project" value="UniProtKB-SubCell"/>
</dbReference>
<dbReference type="PANTHER" id="PTHR46527">
    <property type="entry name" value="NUCLEOPORIN-LIKE PROTEIN 2"/>
    <property type="match status" value="1"/>
</dbReference>
<dbReference type="AlphaFoldDB" id="A0A067MIX6"/>
<evidence type="ECO:0000313" key="5">
    <source>
        <dbReference type="Proteomes" id="UP000027195"/>
    </source>
</evidence>
<evidence type="ECO:0000256" key="2">
    <source>
        <dbReference type="ARBA" id="ARBA00023242"/>
    </source>
</evidence>
<organism evidence="4 5">
    <name type="scientific">Botryobasidium botryosum (strain FD-172 SS1)</name>
    <dbReference type="NCBI Taxonomy" id="930990"/>
    <lineage>
        <taxon>Eukaryota</taxon>
        <taxon>Fungi</taxon>
        <taxon>Dikarya</taxon>
        <taxon>Basidiomycota</taxon>
        <taxon>Agaricomycotina</taxon>
        <taxon>Agaricomycetes</taxon>
        <taxon>Cantharellales</taxon>
        <taxon>Botryobasidiaceae</taxon>
        <taxon>Botryobasidium</taxon>
    </lineage>
</organism>
<dbReference type="FunCoup" id="A0A067MIX6">
    <property type="interactions" value="46"/>
</dbReference>
<protein>
    <submittedName>
        <fullName evidence="4">Uncharacterized protein</fullName>
    </submittedName>
</protein>
<proteinExistence type="predicted"/>
<feature type="compositionally biased region" description="Low complexity" evidence="3">
    <location>
        <begin position="239"/>
        <end position="254"/>
    </location>
</feature>
<accession>A0A067MIX6</accession>
<dbReference type="Proteomes" id="UP000027195">
    <property type="component" value="Unassembled WGS sequence"/>
</dbReference>
<gene>
    <name evidence="4" type="ORF">BOTBODRAFT_65540</name>
</gene>
<feature type="compositionally biased region" description="Polar residues" evidence="3">
    <location>
        <begin position="273"/>
        <end position="289"/>
    </location>
</feature>
<evidence type="ECO:0000256" key="1">
    <source>
        <dbReference type="ARBA" id="ARBA00004123"/>
    </source>
</evidence>
<dbReference type="HOGENOM" id="CLU_539770_0_0_1"/>
<dbReference type="InParanoid" id="A0A067MIX6"/>
<comment type="subcellular location">
    <subcellularLocation>
        <location evidence="1">Nucleus</location>
    </subcellularLocation>
</comment>
<evidence type="ECO:0000256" key="3">
    <source>
        <dbReference type="SAM" id="MobiDB-lite"/>
    </source>
</evidence>
<keyword evidence="2" id="KW-0539">Nucleus</keyword>
<sequence length="423" mass="42704">MYSERPSWPLSSYGPAKYEPTIMAGIDLTPEELRVKAWEATVSGNVEAYKAFEASQCAQAEQAMQNILQNIPAALQQFNVNVGTMGNPSIPTAPRSVFGAQPATPSVFGATPSRPVFGQTGFGASTTPTASPSPFGVGGIQPGGGFAKFATGGNQPSAFGSGATGQAQSAFTNLNQQPATPGATSVFGASSSFGARPVFGQTGFGNIPPAPGAPAAPAAGTFPQMGFGASTNPNPNPLAPSGGSVFGPSPFGAGNQNQGGVQPAVSSPFGPQASAQPAFGQTSQMVSPFGQQQQPAAPVSAFAQNAQPQATSAFAQAATTQPTSAFAQAATAQPTSAFAQAAAAQPTSAFARSAAPAAASPFGKQPTSVFGGGGFSQPPKDPFASLLPPNYLEILPQSLRAAFESDEFEWGNIPEWIPPTELR</sequence>
<dbReference type="PANTHER" id="PTHR46527:SF1">
    <property type="entry name" value="NUCLEOPORIN NUP42"/>
    <property type="match status" value="1"/>
</dbReference>
<dbReference type="STRING" id="930990.A0A067MIX6"/>
<feature type="region of interest" description="Disordered" evidence="3">
    <location>
        <begin position="209"/>
        <end position="289"/>
    </location>
</feature>
<dbReference type="EMBL" id="KL198032">
    <property type="protein sequence ID" value="KDQ15489.1"/>
    <property type="molecule type" value="Genomic_DNA"/>
</dbReference>
<reference evidence="5" key="1">
    <citation type="journal article" date="2014" name="Proc. Natl. Acad. Sci. U.S.A.">
        <title>Extensive sampling of basidiomycete genomes demonstrates inadequacy of the white-rot/brown-rot paradigm for wood decay fungi.</title>
        <authorList>
            <person name="Riley R."/>
            <person name="Salamov A.A."/>
            <person name="Brown D.W."/>
            <person name="Nagy L.G."/>
            <person name="Floudas D."/>
            <person name="Held B.W."/>
            <person name="Levasseur A."/>
            <person name="Lombard V."/>
            <person name="Morin E."/>
            <person name="Otillar R."/>
            <person name="Lindquist E.A."/>
            <person name="Sun H."/>
            <person name="LaButti K.M."/>
            <person name="Schmutz J."/>
            <person name="Jabbour D."/>
            <person name="Luo H."/>
            <person name="Baker S.E."/>
            <person name="Pisabarro A.G."/>
            <person name="Walton J.D."/>
            <person name="Blanchette R.A."/>
            <person name="Henrissat B."/>
            <person name="Martin F."/>
            <person name="Cullen D."/>
            <person name="Hibbett D.S."/>
            <person name="Grigoriev I.V."/>
        </authorList>
    </citation>
    <scope>NUCLEOTIDE SEQUENCE [LARGE SCALE GENOMIC DNA]</scope>
    <source>
        <strain evidence="5">FD-172 SS1</strain>
    </source>
</reference>
<dbReference type="OrthoDB" id="20729at2759"/>
<name>A0A067MIX6_BOTB1</name>